<reference evidence="8 9" key="1">
    <citation type="submission" date="2018-10" db="EMBL/GenBank/DDBJ databases">
        <title>Falsibacillus sp. genome draft.</title>
        <authorList>
            <person name="Shi S."/>
        </authorList>
    </citation>
    <scope>NUCLEOTIDE SEQUENCE [LARGE SCALE GENOMIC DNA]</scope>
    <source>
        <strain evidence="8 9">GY 10110</strain>
    </source>
</reference>
<evidence type="ECO:0000256" key="2">
    <source>
        <dbReference type="ARBA" id="ARBA00005046"/>
    </source>
</evidence>
<dbReference type="InterPro" id="IPR012245">
    <property type="entry name" value="MoaB"/>
</dbReference>
<evidence type="ECO:0000256" key="4">
    <source>
        <dbReference type="ARBA" id="ARBA00015262"/>
    </source>
</evidence>
<dbReference type="InterPro" id="IPR001453">
    <property type="entry name" value="MoaB/Mog_dom"/>
</dbReference>
<keyword evidence="9" id="KW-1185">Reference proteome</keyword>
<dbReference type="SMART" id="SM00852">
    <property type="entry name" value="MoCF_biosynth"/>
    <property type="match status" value="1"/>
</dbReference>
<evidence type="ECO:0000256" key="6">
    <source>
        <dbReference type="PIRNR" id="PIRNR006443"/>
    </source>
</evidence>
<dbReference type="PIRSF" id="PIRSF006443">
    <property type="entry name" value="MoaB"/>
    <property type="match status" value="1"/>
</dbReference>
<comment type="caution">
    <text evidence="8">The sequence shown here is derived from an EMBL/GenBank/DDBJ whole genome shotgun (WGS) entry which is preliminary data.</text>
</comment>
<comment type="function">
    <text evidence="1 6">May be involved in the biosynthesis of molybdopterin.</text>
</comment>
<dbReference type="RefSeq" id="WP_121678633.1">
    <property type="nucleotide sequence ID" value="NZ_RCVZ01000001.1"/>
</dbReference>
<dbReference type="CDD" id="cd00886">
    <property type="entry name" value="MogA_MoaB"/>
    <property type="match status" value="1"/>
</dbReference>
<dbReference type="OrthoDB" id="9784492at2"/>
<dbReference type="InterPro" id="IPR008284">
    <property type="entry name" value="MoCF_biosynth_CS"/>
</dbReference>
<dbReference type="GO" id="GO:0006777">
    <property type="term" value="P:Mo-molybdopterin cofactor biosynthetic process"/>
    <property type="evidence" value="ECO:0007669"/>
    <property type="project" value="UniProtKB-UniRule"/>
</dbReference>
<sequence length="170" mass="18583">MSLIEHRKRGPETASIGVITVSDTRTAETDKSGGIIKEILLEDNHSLIAYSIVRDDETHIVEAFQEMAADENMDAIIINGGTGLAKRDVTIEAISAFFEKDIVGFGELFRFLSYQEDIGSAAILSRAAAGTYNQKAVFIIPGSTGAVKLAMKKLILPEISHIIFELRKDK</sequence>
<evidence type="ECO:0000313" key="8">
    <source>
        <dbReference type="EMBL" id="RLQ97941.1"/>
    </source>
</evidence>
<proteinExistence type="inferred from homology"/>
<evidence type="ECO:0000259" key="7">
    <source>
        <dbReference type="SMART" id="SM00852"/>
    </source>
</evidence>
<name>A0A3L7K717_9BACI</name>
<dbReference type="EMBL" id="RCVZ01000001">
    <property type="protein sequence ID" value="RLQ97941.1"/>
    <property type="molecule type" value="Genomic_DNA"/>
</dbReference>
<dbReference type="Gene3D" id="3.40.980.10">
    <property type="entry name" value="MoaB/Mog-like domain"/>
    <property type="match status" value="1"/>
</dbReference>
<evidence type="ECO:0000256" key="3">
    <source>
        <dbReference type="ARBA" id="ARBA00006112"/>
    </source>
</evidence>
<comment type="similarity">
    <text evidence="3 6">Belongs to the MoaB/Mog family.</text>
</comment>
<dbReference type="NCBIfam" id="TIGR00177">
    <property type="entry name" value="molyb_syn"/>
    <property type="match status" value="1"/>
</dbReference>
<dbReference type="PROSITE" id="PS01078">
    <property type="entry name" value="MOCF_BIOSYNTHESIS_1"/>
    <property type="match status" value="1"/>
</dbReference>
<dbReference type="SUPFAM" id="SSF53218">
    <property type="entry name" value="Molybdenum cofactor biosynthesis proteins"/>
    <property type="match status" value="1"/>
</dbReference>
<organism evidence="8 9">
    <name type="scientific">Falsibacillus albus</name>
    <dbReference type="NCBI Taxonomy" id="2478915"/>
    <lineage>
        <taxon>Bacteria</taxon>
        <taxon>Bacillati</taxon>
        <taxon>Bacillota</taxon>
        <taxon>Bacilli</taxon>
        <taxon>Bacillales</taxon>
        <taxon>Bacillaceae</taxon>
        <taxon>Falsibacillus</taxon>
    </lineage>
</organism>
<evidence type="ECO:0000313" key="9">
    <source>
        <dbReference type="Proteomes" id="UP000276770"/>
    </source>
</evidence>
<keyword evidence="5 6" id="KW-0501">Molybdenum cofactor biosynthesis</keyword>
<dbReference type="AlphaFoldDB" id="A0A3L7K717"/>
<dbReference type="Proteomes" id="UP000276770">
    <property type="component" value="Unassembled WGS sequence"/>
</dbReference>
<dbReference type="FunFam" id="3.40.980.10:FF:000006">
    <property type="entry name" value="Molybdenum cofactor biosynthesis protein B"/>
    <property type="match status" value="1"/>
</dbReference>
<dbReference type="GO" id="GO:0005829">
    <property type="term" value="C:cytosol"/>
    <property type="evidence" value="ECO:0007669"/>
    <property type="project" value="TreeGrafter"/>
</dbReference>
<dbReference type="UniPathway" id="UPA00344"/>
<gene>
    <name evidence="8" type="ORF">D9X91_00685</name>
</gene>
<evidence type="ECO:0000256" key="5">
    <source>
        <dbReference type="ARBA" id="ARBA00023150"/>
    </source>
</evidence>
<evidence type="ECO:0000256" key="1">
    <source>
        <dbReference type="ARBA" id="ARBA00003487"/>
    </source>
</evidence>
<comment type="pathway">
    <text evidence="2 6">Cofactor biosynthesis; molybdopterin biosynthesis.</text>
</comment>
<dbReference type="PANTHER" id="PTHR43232">
    <property type="entry name" value="MOLYBDENUM COFACTOR BIOSYNTHESIS PROTEIN B"/>
    <property type="match status" value="1"/>
</dbReference>
<feature type="domain" description="MoaB/Mog" evidence="7">
    <location>
        <begin position="17"/>
        <end position="162"/>
    </location>
</feature>
<dbReference type="InterPro" id="IPR036425">
    <property type="entry name" value="MoaB/Mog-like_dom_sf"/>
</dbReference>
<dbReference type="Pfam" id="PF00994">
    <property type="entry name" value="MoCF_biosynth"/>
    <property type="match status" value="1"/>
</dbReference>
<protein>
    <recommendedName>
        <fullName evidence="4 6">Molybdenum cofactor biosynthesis protein B</fullName>
    </recommendedName>
</protein>
<accession>A0A3L7K717</accession>
<dbReference type="PANTHER" id="PTHR43232:SF2">
    <property type="entry name" value="MOLYBDENUM COFACTOR BIOSYNTHESIS PROTEIN B"/>
    <property type="match status" value="1"/>
</dbReference>